<protein>
    <submittedName>
        <fullName evidence="1">Uncharacterized protein</fullName>
    </submittedName>
</protein>
<evidence type="ECO:0000313" key="1">
    <source>
        <dbReference type="EMBL" id="SVB08774.1"/>
    </source>
</evidence>
<dbReference type="AlphaFoldDB" id="A0A382B585"/>
<accession>A0A382B585</accession>
<reference evidence="1" key="1">
    <citation type="submission" date="2018-05" db="EMBL/GenBank/DDBJ databases">
        <authorList>
            <person name="Lanie J.A."/>
            <person name="Ng W.-L."/>
            <person name="Kazmierczak K.M."/>
            <person name="Andrzejewski T.M."/>
            <person name="Davidsen T.M."/>
            <person name="Wayne K.J."/>
            <person name="Tettelin H."/>
            <person name="Glass J.I."/>
            <person name="Rusch D."/>
            <person name="Podicherti R."/>
            <person name="Tsui H.-C.T."/>
            <person name="Winkler M.E."/>
        </authorList>
    </citation>
    <scope>NUCLEOTIDE SEQUENCE</scope>
</reference>
<name>A0A382B585_9ZZZZ</name>
<proteinExistence type="predicted"/>
<organism evidence="1">
    <name type="scientific">marine metagenome</name>
    <dbReference type="NCBI Taxonomy" id="408172"/>
    <lineage>
        <taxon>unclassified sequences</taxon>
        <taxon>metagenomes</taxon>
        <taxon>ecological metagenomes</taxon>
    </lineage>
</organism>
<sequence length="40" mass="4859">MINNLPLLKNDTSDIIQYKNDVEIYKKKKKNYIFWDLLGK</sequence>
<dbReference type="EMBL" id="UINC01028205">
    <property type="protein sequence ID" value="SVB08774.1"/>
    <property type="molecule type" value="Genomic_DNA"/>
</dbReference>
<gene>
    <name evidence="1" type="ORF">METZ01_LOCUS161628</name>
</gene>